<accession>A0AAD8PMJ4</accession>
<evidence type="ECO:0000313" key="3">
    <source>
        <dbReference type="Proteomes" id="UP001230504"/>
    </source>
</evidence>
<dbReference type="AlphaFoldDB" id="A0AAD8PMJ4"/>
<proteinExistence type="predicted"/>
<dbReference type="PANTHER" id="PTHR43279">
    <property type="entry name" value="CATECHOL-2,3-DIOXYGENASE"/>
    <property type="match status" value="1"/>
</dbReference>
<keyword evidence="3" id="KW-1185">Reference proteome</keyword>
<dbReference type="PROSITE" id="PS51819">
    <property type="entry name" value="VOC"/>
    <property type="match status" value="1"/>
</dbReference>
<dbReference type="RefSeq" id="XP_060408084.1">
    <property type="nucleotide sequence ID" value="XM_060559210.1"/>
</dbReference>
<organism evidence="2 3">
    <name type="scientific">Colletotrichum navitas</name>
    <dbReference type="NCBI Taxonomy" id="681940"/>
    <lineage>
        <taxon>Eukaryota</taxon>
        <taxon>Fungi</taxon>
        <taxon>Dikarya</taxon>
        <taxon>Ascomycota</taxon>
        <taxon>Pezizomycotina</taxon>
        <taxon>Sordariomycetes</taxon>
        <taxon>Hypocreomycetidae</taxon>
        <taxon>Glomerellales</taxon>
        <taxon>Glomerellaceae</taxon>
        <taxon>Colletotrichum</taxon>
        <taxon>Colletotrichum graminicola species complex</taxon>
    </lineage>
</organism>
<sequence length="186" mass="20501">MASNAVPAPAEIAHLGFRTTNPERLVDFYQKFLGARILLANDFISLLAWDKEHHRLAIINDPAAAAKDEGACGIDHIALKFASVNDLVKVYRSGKEAGITPFQCLNHGVSSSLYYKDPDGNHVEAMIEAYDNPEDVFKHMKGLDPTKVKLVKFDPEDLLRRVDAGEDEETLRKAGFIGPPPTALEC</sequence>
<name>A0AAD8PMJ4_9PEZI</name>
<comment type="caution">
    <text evidence="2">The sequence shown here is derived from an EMBL/GenBank/DDBJ whole genome shotgun (WGS) entry which is preliminary data.</text>
</comment>
<dbReference type="EMBL" id="JAHLJV010000120">
    <property type="protein sequence ID" value="KAK1569888.1"/>
    <property type="molecule type" value="Genomic_DNA"/>
</dbReference>
<dbReference type="InterPro" id="IPR037523">
    <property type="entry name" value="VOC_core"/>
</dbReference>
<dbReference type="GeneID" id="85443450"/>
<dbReference type="Pfam" id="PF00903">
    <property type="entry name" value="Glyoxalase"/>
    <property type="match status" value="1"/>
</dbReference>
<feature type="domain" description="VOC" evidence="1">
    <location>
        <begin position="11"/>
        <end position="128"/>
    </location>
</feature>
<dbReference type="PANTHER" id="PTHR43279:SF1">
    <property type="entry name" value="CATECHOL-2,3-DIOXYGENASE"/>
    <property type="match status" value="1"/>
</dbReference>
<dbReference type="InterPro" id="IPR029068">
    <property type="entry name" value="Glyas_Bleomycin-R_OHBP_Dase"/>
</dbReference>
<dbReference type="InterPro" id="IPR004360">
    <property type="entry name" value="Glyas_Fos-R_dOase_dom"/>
</dbReference>
<gene>
    <name evidence="2" type="ORF">LY79DRAFT_571037</name>
</gene>
<evidence type="ECO:0000313" key="2">
    <source>
        <dbReference type="EMBL" id="KAK1569888.1"/>
    </source>
</evidence>
<evidence type="ECO:0000259" key="1">
    <source>
        <dbReference type="PROSITE" id="PS51819"/>
    </source>
</evidence>
<reference evidence="2" key="1">
    <citation type="submission" date="2021-06" db="EMBL/GenBank/DDBJ databases">
        <title>Comparative genomics, transcriptomics and evolutionary studies reveal genomic signatures of adaptation to plant cell wall in hemibiotrophic fungi.</title>
        <authorList>
            <consortium name="DOE Joint Genome Institute"/>
            <person name="Baroncelli R."/>
            <person name="Diaz J.F."/>
            <person name="Benocci T."/>
            <person name="Peng M."/>
            <person name="Battaglia E."/>
            <person name="Haridas S."/>
            <person name="Andreopoulos W."/>
            <person name="Labutti K."/>
            <person name="Pangilinan J."/>
            <person name="Floch G.L."/>
            <person name="Makela M.R."/>
            <person name="Henrissat B."/>
            <person name="Grigoriev I.V."/>
            <person name="Crouch J.A."/>
            <person name="De Vries R.P."/>
            <person name="Sukno S.A."/>
            <person name="Thon M.R."/>
        </authorList>
    </citation>
    <scope>NUCLEOTIDE SEQUENCE</scope>
    <source>
        <strain evidence="2">CBS 125086</strain>
    </source>
</reference>
<dbReference type="Gene3D" id="3.10.180.10">
    <property type="entry name" value="2,3-Dihydroxybiphenyl 1,2-Dioxygenase, domain 1"/>
    <property type="match status" value="1"/>
</dbReference>
<dbReference type="SUPFAM" id="SSF54593">
    <property type="entry name" value="Glyoxalase/Bleomycin resistance protein/Dihydroxybiphenyl dioxygenase"/>
    <property type="match status" value="1"/>
</dbReference>
<protein>
    <submittedName>
        <fullName evidence="2">Glyoxalase/Bleomycin resistance protein/Dioxygenase superfamily protein</fullName>
    </submittedName>
</protein>
<dbReference type="Proteomes" id="UP001230504">
    <property type="component" value="Unassembled WGS sequence"/>
</dbReference>